<dbReference type="InterPro" id="IPR050263">
    <property type="entry name" value="Bact_Fimbrial_Adh_Pro"/>
</dbReference>
<feature type="chain" id="PRO_5005196343" evidence="5">
    <location>
        <begin position="21"/>
        <end position="172"/>
    </location>
</feature>
<evidence type="ECO:0000259" key="6">
    <source>
        <dbReference type="Pfam" id="PF00419"/>
    </source>
</evidence>
<dbReference type="GO" id="GO:0043709">
    <property type="term" value="P:cell adhesion involved in single-species biofilm formation"/>
    <property type="evidence" value="ECO:0007669"/>
    <property type="project" value="TreeGrafter"/>
</dbReference>
<keyword evidence="3 5" id="KW-0732">Signal</keyword>
<name>A0A0G4QEA3_9GAMM</name>
<comment type="similarity">
    <text evidence="2">Belongs to the fimbrial protein family.</text>
</comment>
<dbReference type="PANTHER" id="PTHR33420:SF12">
    <property type="entry name" value="FIMBRIN-LIKE PROTEIN FIMI-RELATED"/>
    <property type="match status" value="1"/>
</dbReference>
<dbReference type="PANTHER" id="PTHR33420">
    <property type="entry name" value="FIMBRIAL SUBUNIT ELFA-RELATED"/>
    <property type="match status" value="1"/>
</dbReference>
<evidence type="ECO:0000313" key="7">
    <source>
        <dbReference type="EMBL" id="CRL63934.1"/>
    </source>
</evidence>
<feature type="signal peptide" evidence="5">
    <location>
        <begin position="1"/>
        <end position="20"/>
    </location>
</feature>
<dbReference type="Proteomes" id="UP000183920">
    <property type="component" value="Unassembled WGS sequence"/>
</dbReference>
<keyword evidence="4" id="KW-0281">Fimbrium</keyword>
<proteinExistence type="inferred from homology"/>
<gene>
    <name evidence="7" type="primary">sfaG</name>
    <name evidence="7" type="ORF">BN1804_02738</name>
</gene>
<dbReference type="Gene3D" id="2.60.40.1090">
    <property type="entry name" value="Fimbrial-type adhesion domain"/>
    <property type="match status" value="1"/>
</dbReference>
<evidence type="ECO:0000256" key="1">
    <source>
        <dbReference type="ARBA" id="ARBA00004561"/>
    </source>
</evidence>
<comment type="subcellular location">
    <subcellularLocation>
        <location evidence="1">Fimbrium</location>
    </subcellularLocation>
</comment>
<dbReference type="InterPro" id="IPR008966">
    <property type="entry name" value="Adhesion_dom_sf"/>
</dbReference>
<dbReference type="RefSeq" id="WP_072064473.1">
    <property type="nucleotide sequence ID" value="NZ_CVRY01000005.1"/>
</dbReference>
<accession>A0A0G4QEA3</accession>
<dbReference type="SUPFAM" id="SSF49401">
    <property type="entry name" value="Bacterial adhesins"/>
    <property type="match status" value="1"/>
</dbReference>
<evidence type="ECO:0000256" key="3">
    <source>
        <dbReference type="ARBA" id="ARBA00022729"/>
    </source>
</evidence>
<evidence type="ECO:0000256" key="5">
    <source>
        <dbReference type="SAM" id="SignalP"/>
    </source>
</evidence>
<feature type="domain" description="Fimbrial-type adhesion" evidence="6">
    <location>
        <begin position="26"/>
        <end position="172"/>
    </location>
</feature>
<evidence type="ECO:0000313" key="8">
    <source>
        <dbReference type="Proteomes" id="UP000183920"/>
    </source>
</evidence>
<dbReference type="InterPro" id="IPR000259">
    <property type="entry name" value="Adhesion_dom_fimbrial"/>
</dbReference>
<sequence length="172" mass="18573" precursor="true">MRRLMLVLALLMLSISKGNTYDTLIQINARVTGNTCTVETNSKTITVKLGNIATKDFTSTTITQQRTPIIPFSIKLVDCQPEASGVKVSFKGTPSASDNTLLAVNQDGAQGIAIALMDKSGTPIAINEKSQSYLLLPNQDNTLQFYARYVATHLPVSSGQANATATFLLEYQ</sequence>
<evidence type="ECO:0000256" key="4">
    <source>
        <dbReference type="ARBA" id="ARBA00023263"/>
    </source>
</evidence>
<dbReference type="EMBL" id="CVRY01000005">
    <property type="protein sequence ID" value="CRL63934.1"/>
    <property type="molecule type" value="Genomic_DNA"/>
</dbReference>
<protein>
    <submittedName>
        <fullName evidence="7">S-fimbrial protein subunit SfaG</fullName>
    </submittedName>
</protein>
<reference evidence="8" key="1">
    <citation type="submission" date="2015-06" db="EMBL/GenBank/DDBJ databases">
        <authorList>
            <person name="Urmite Genomes"/>
        </authorList>
    </citation>
    <scope>NUCLEOTIDE SEQUENCE [LARGE SCALE GENOMIC DNA]</scope>
    <source>
        <strain evidence="8">CSUR P1867</strain>
    </source>
</reference>
<dbReference type="InterPro" id="IPR036937">
    <property type="entry name" value="Adhesion_dom_fimbrial_sf"/>
</dbReference>
<evidence type="ECO:0000256" key="2">
    <source>
        <dbReference type="ARBA" id="ARBA00006671"/>
    </source>
</evidence>
<dbReference type="Pfam" id="PF00419">
    <property type="entry name" value="Fimbrial"/>
    <property type="match status" value="1"/>
</dbReference>
<dbReference type="GO" id="GO:0009289">
    <property type="term" value="C:pilus"/>
    <property type="evidence" value="ECO:0007669"/>
    <property type="project" value="UniProtKB-SubCell"/>
</dbReference>
<dbReference type="AlphaFoldDB" id="A0A0G4QEA3"/>
<organism evidence="7 8">
    <name type="scientific">Proteus penneri</name>
    <dbReference type="NCBI Taxonomy" id="102862"/>
    <lineage>
        <taxon>Bacteria</taxon>
        <taxon>Pseudomonadati</taxon>
        <taxon>Pseudomonadota</taxon>
        <taxon>Gammaproteobacteria</taxon>
        <taxon>Enterobacterales</taxon>
        <taxon>Morganellaceae</taxon>
        <taxon>Proteus</taxon>
    </lineage>
</organism>